<dbReference type="EMBL" id="BDIP01001784">
    <property type="protein sequence ID" value="GIQ85135.1"/>
    <property type="molecule type" value="Genomic_DNA"/>
</dbReference>
<keyword evidence="2" id="KW-1185">Reference proteome</keyword>
<accession>A0A9K3D044</accession>
<dbReference type="Proteomes" id="UP000265618">
    <property type="component" value="Unassembled WGS sequence"/>
</dbReference>
<evidence type="ECO:0000313" key="1">
    <source>
        <dbReference type="EMBL" id="GIQ85135.1"/>
    </source>
</evidence>
<evidence type="ECO:0000313" key="2">
    <source>
        <dbReference type="Proteomes" id="UP000265618"/>
    </source>
</evidence>
<protein>
    <submittedName>
        <fullName evidence="1">Uncharacterized protein</fullName>
    </submittedName>
</protein>
<reference evidence="1 2" key="1">
    <citation type="journal article" date="2018" name="PLoS ONE">
        <title>The draft genome of Kipferlia bialata reveals reductive genome evolution in fornicate parasites.</title>
        <authorList>
            <person name="Tanifuji G."/>
            <person name="Takabayashi S."/>
            <person name="Kume K."/>
            <person name="Takagi M."/>
            <person name="Nakayama T."/>
            <person name="Kamikawa R."/>
            <person name="Inagaki Y."/>
            <person name="Hashimoto T."/>
        </authorList>
    </citation>
    <scope>NUCLEOTIDE SEQUENCE [LARGE SCALE GENOMIC DNA]</scope>
    <source>
        <strain evidence="1">NY0173</strain>
    </source>
</reference>
<name>A0A9K3D044_9EUKA</name>
<proteinExistence type="predicted"/>
<organism evidence="1 2">
    <name type="scientific">Kipferlia bialata</name>
    <dbReference type="NCBI Taxonomy" id="797122"/>
    <lineage>
        <taxon>Eukaryota</taxon>
        <taxon>Metamonada</taxon>
        <taxon>Carpediemonas-like organisms</taxon>
        <taxon>Kipferlia</taxon>
    </lineage>
</organism>
<sequence>MSVSTDKESSGDPDGSPMEIDCSQVILEFLTTWLRICGEHPANGKYAQVVPNRIQLIALVKALSGEQMNTLSKKQAVEKIRQEIQDTLDQFPAHQQVAVDEIVEILKKCDGFYVVEGFPCAKEVPVMREVRAVYAEYGQSVAVSEEPRSPMVKLREKLARLSTE</sequence>
<gene>
    <name evidence="1" type="ORF">KIPB_006762</name>
</gene>
<dbReference type="AlphaFoldDB" id="A0A9K3D044"/>
<comment type="caution">
    <text evidence="1">The sequence shown here is derived from an EMBL/GenBank/DDBJ whole genome shotgun (WGS) entry which is preliminary data.</text>
</comment>